<evidence type="ECO:0000313" key="2">
    <source>
        <dbReference type="EMBL" id="EIE90570.1"/>
    </source>
</evidence>
<evidence type="ECO:0000259" key="1">
    <source>
        <dbReference type="Pfam" id="PF17921"/>
    </source>
</evidence>
<accession>I1CQ40</accession>
<sequence length="103" mass="12360">MNKQEAEEIMYTYHQHPLGGHMAYNNTLHKIASRYYWDNMTKDIMEYMLSMYKRLELDIDILSQQLTTSPNTLKLDLSVFKQLPKFHCSYTKRSYVDMDVQLL</sequence>
<protein>
    <recommendedName>
        <fullName evidence="1">Integrase zinc-binding domain-containing protein</fullName>
    </recommendedName>
</protein>
<dbReference type="Gene3D" id="1.10.340.70">
    <property type="match status" value="1"/>
</dbReference>
<dbReference type="GeneID" id="93622246"/>
<gene>
    <name evidence="2" type="ORF">RO3G_15281</name>
</gene>
<evidence type="ECO:0000313" key="3">
    <source>
        <dbReference type="Proteomes" id="UP000009138"/>
    </source>
</evidence>
<feature type="domain" description="Integrase zinc-binding" evidence="1">
    <location>
        <begin position="2"/>
        <end position="48"/>
    </location>
</feature>
<organism evidence="2 3">
    <name type="scientific">Rhizopus delemar (strain RA 99-880 / ATCC MYA-4621 / FGSC 9543 / NRRL 43880)</name>
    <name type="common">Mucormycosis agent</name>
    <name type="synonym">Rhizopus arrhizus var. delemar</name>
    <dbReference type="NCBI Taxonomy" id="246409"/>
    <lineage>
        <taxon>Eukaryota</taxon>
        <taxon>Fungi</taxon>
        <taxon>Fungi incertae sedis</taxon>
        <taxon>Mucoromycota</taxon>
        <taxon>Mucoromycotina</taxon>
        <taxon>Mucoromycetes</taxon>
        <taxon>Mucorales</taxon>
        <taxon>Mucorineae</taxon>
        <taxon>Rhizopodaceae</taxon>
        <taxon>Rhizopus</taxon>
    </lineage>
</organism>
<dbReference type="Pfam" id="PF17921">
    <property type="entry name" value="Integrase_H2C2"/>
    <property type="match status" value="1"/>
</dbReference>
<dbReference type="EMBL" id="CH476747">
    <property type="protein sequence ID" value="EIE90570.1"/>
    <property type="molecule type" value="Genomic_DNA"/>
</dbReference>
<dbReference type="VEuPathDB" id="FungiDB:RO3G_15281"/>
<dbReference type="InterPro" id="IPR041588">
    <property type="entry name" value="Integrase_H2C2"/>
</dbReference>
<dbReference type="Proteomes" id="UP000009138">
    <property type="component" value="Unassembled WGS sequence"/>
</dbReference>
<reference evidence="2 3" key="1">
    <citation type="journal article" date="2009" name="PLoS Genet.">
        <title>Genomic analysis of the basal lineage fungus Rhizopus oryzae reveals a whole-genome duplication.</title>
        <authorList>
            <person name="Ma L.-J."/>
            <person name="Ibrahim A.S."/>
            <person name="Skory C."/>
            <person name="Grabherr M.G."/>
            <person name="Burger G."/>
            <person name="Butler M."/>
            <person name="Elias M."/>
            <person name="Idnurm A."/>
            <person name="Lang B.F."/>
            <person name="Sone T."/>
            <person name="Abe A."/>
            <person name="Calvo S.E."/>
            <person name="Corrochano L.M."/>
            <person name="Engels R."/>
            <person name="Fu J."/>
            <person name="Hansberg W."/>
            <person name="Kim J.-M."/>
            <person name="Kodira C.D."/>
            <person name="Koehrsen M.J."/>
            <person name="Liu B."/>
            <person name="Miranda-Saavedra D."/>
            <person name="O'Leary S."/>
            <person name="Ortiz-Castellanos L."/>
            <person name="Poulter R."/>
            <person name="Rodriguez-Romero J."/>
            <person name="Ruiz-Herrera J."/>
            <person name="Shen Y.-Q."/>
            <person name="Zeng Q."/>
            <person name="Galagan J."/>
            <person name="Birren B.W."/>
            <person name="Cuomo C.A."/>
            <person name="Wickes B.L."/>
        </authorList>
    </citation>
    <scope>NUCLEOTIDE SEQUENCE [LARGE SCALE GENOMIC DNA]</scope>
    <source>
        <strain evidence="3">RA 99-880 / ATCC MYA-4621 / FGSC 9543 / NRRL 43880</strain>
    </source>
</reference>
<proteinExistence type="predicted"/>
<dbReference type="RefSeq" id="XP_067525966.1">
    <property type="nucleotide sequence ID" value="XM_067669865.1"/>
</dbReference>
<dbReference type="InParanoid" id="I1CQ40"/>
<dbReference type="AlphaFoldDB" id="I1CQ40"/>
<keyword evidence="3" id="KW-1185">Reference proteome</keyword>
<name>I1CQ40_RHIO9</name>